<dbReference type="PANTHER" id="PTHR36447:SF2">
    <property type="entry name" value="BETA-GALACTOSIDASE YESZ"/>
    <property type="match status" value="1"/>
</dbReference>
<dbReference type="EC" id="3.2.1.23" evidence="3"/>
<evidence type="ECO:0000256" key="7">
    <source>
        <dbReference type="ARBA" id="ARBA00023295"/>
    </source>
</evidence>
<comment type="caution">
    <text evidence="10">The sequence shown here is derived from an EMBL/GenBank/DDBJ whole genome shotgun (WGS) entry which is preliminary data.</text>
</comment>
<evidence type="ECO:0000256" key="1">
    <source>
        <dbReference type="ARBA" id="ARBA00001412"/>
    </source>
</evidence>
<keyword evidence="5" id="KW-0378">Hydrolase</keyword>
<dbReference type="CDD" id="cd03143">
    <property type="entry name" value="A4_beta-galactosidase_middle_domain"/>
    <property type="match status" value="1"/>
</dbReference>
<keyword evidence="4" id="KW-0479">Metal-binding</keyword>
<evidence type="ECO:0000256" key="2">
    <source>
        <dbReference type="ARBA" id="ARBA00005940"/>
    </source>
</evidence>
<dbReference type="OrthoDB" id="9800974at2"/>
<keyword evidence="6" id="KW-0862">Zinc</keyword>
<dbReference type="Gene3D" id="3.20.20.80">
    <property type="entry name" value="Glycosidases"/>
    <property type="match status" value="1"/>
</dbReference>
<comment type="catalytic activity">
    <reaction evidence="1">
        <text>Hydrolysis of terminal non-reducing beta-D-galactose residues in beta-D-galactosides.</text>
        <dbReference type="EC" id="3.2.1.23"/>
    </reaction>
</comment>
<dbReference type="InterPro" id="IPR003476">
    <property type="entry name" value="Glyco_hydro_42"/>
</dbReference>
<reference evidence="10 11" key="1">
    <citation type="submission" date="2017-11" db="EMBL/GenBank/DDBJ databases">
        <title>Genomic Encyclopedia of Archaeal and Bacterial Type Strains, Phase II (KMG-II): From Individual Species to Whole Genera.</title>
        <authorList>
            <person name="Goeker M."/>
        </authorList>
    </citation>
    <scope>NUCLEOTIDE SEQUENCE [LARGE SCALE GENOMIC DNA]</scope>
    <source>
        <strain evidence="10 11">DSM 25625</strain>
    </source>
</reference>
<dbReference type="Pfam" id="PF02449">
    <property type="entry name" value="Glyco_hydro_42"/>
    <property type="match status" value="1"/>
</dbReference>
<gene>
    <name evidence="10" type="ORF">CLV54_0529</name>
</gene>
<dbReference type="Pfam" id="PF08532">
    <property type="entry name" value="Glyco_hydro_42M"/>
    <property type="match status" value="1"/>
</dbReference>
<dbReference type="InterPro" id="IPR013738">
    <property type="entry name" value="Beta_galactosidase_Trimer"/>
</dbReference>
<evidence type="ECO:0000256" key="6">
    <source>
        <dbReference type="ARBA" id="ARBA00022833"/>
    </source>
</evidence>
<dbReference type="EMBL" id="PGFB01000001">
    <property type="protein sequence ID" value="PJJ65496.1"/>
    <property type="molecule type" value="Genomic_DNA"/>
</dbReference>
<dbReference type="Gene3D" id="3.40.50.880">
    <property type="match status" value="1"/>
</dbReference>
<feature type="domain" description="Glycoside hydrolase family 42 N-terminal" evidence="8">
    <location>
        <begin position="20"/>
        <end position="397"/>
    </location>
</feature>
<accession>A0A2M9C4Q1</accession>
<proteinExistence type="inferred from homology"/>
<dbReference type="InterPro" id="IPR013529">
    <property type="entry name" value="Glyco_hydro_42_N"/>
</dbReference>
<dbReference type="GO" id="GO:0046872">
    <property type="term" value="F:metal ion binding"/>
    <property type="evidence" value="ECO:0007669"/>
    <property type="project" value="UniProtKB-KW"/>
</dbReference>
<dbReference type="GO" id="GO:0004565">
    <property type="term" value="F:beta-galactosidase activity"/>
    <property type="evidence" value="ECO:0007669"/>
    <property type="project" value="UniProtKB-EC"/>
</dbReference>
<dbReference type="GO" id="GO:0005975">
    <property type="term" value="P:carbohydrate metabolic process"/>
    <property type="evidence" value="ECO:0007669"/>
    <property type="project" value="InterPro"/>
</dbReference>
<evidence type="ECO:0000256" key="4">
    <source>
        <dbReference type="ARBA" id="ARBA00022723"/>
    </source>
</evidence>
<dbReference type="PANTHER" id="PTHR36447">
    <property type="entry name" value="BETA-GALACTOSIDASE GANA"/>
    <property type="match status" value="1"/>
</dbReference>
<evidence type="ECO:0000259" key="8">
    <source>
        <dbReference type="Pfam" id="PF02449"/>
    </source>
</evidence>
<dbReference type="Proteomes" id="UP000230161">
    <property type="component" value="Unassembled WGS sequence"/>
</dbReference>
<dbReference type="SUPFAM" id="SSF52317">
    <property type="entry name" value="Class I glutamine amidotransferase-like"/>
    <property type="match status" value="1"/>
</dbReference>
<keyword evidence="11" id="KW-1185">Reference proteome</keyword>
<dbReference type="SUPFAM" id="SSF51445">
    <property type="entry name" value="(Trans)glycosidases"/>
    <property type="match status" value="1"/>
</dbReference>
<evidence type="ECO:0000259" key="9">
    <source>
        <dbReference type="Pfam" id="PF08532"/>
    </source>
</evidence>
<name>A0A2M9C4Q1_9MICO</name>
<evidence type="ECO:0000256" key="5">
    <source>
        <dbReference type="ARBA" id="ARBA00022801"/>
    </source>
</evidence>
<dbReference type="RefSeq" id="WP_100343384.1">
    <property type="nucleotide sequence ID" value="NZ_PGFB01000001.1"/>
</dbReference>
<evidence type="ECO:0000313" key="11">
    <source>
        <dbReference type="Proteomes" id="UP000230161"/>
    </source>
</evidence>
<sequence>MTEQDPATSSWDGVLFGAAYYNEYQTTDRLDLDLDLMQKAHFSVIRVGESVWSTWEPRDGEFDLDWMQPILDGAHERGIAVVLGTPTYAVPPWLQVKHPELAAETATGVRRAWGSRQEVDYSSELFRSYAERVIRAIAERYAQHPAVIGFQVDNEPGMELFHNAQTFEQFLSYLQTRYGTPENLNRDWGLTYWSHKITEWSQLWRPDGNSAPQYDLAWRRFQARITTEFIGWQARILAEYARDDQFVTTCIAYLRPGVDDYELTGELDITAGNLYFGMQDGLDARTEVEALEDWTTTGVWGLTKQADRLYSSRQERFLVTETGITSIAGPHQNYPPEPGQIEQVALAFVARGARMIEYWHWHTLHFGAETYWGGILPHSQVPGRIYDEVVELGARLEGLAPVLDGYRPDADIAIVYSTESRWAMEYFPPLGTERDNVADPESYNRIFDAYYRGIVESGAQARILHDKQLAGFSAEELVARHPVLVAPALYIADDELLETLRAYAAAGGLLVVGVRTGYADEEARARREVAPPRLAEAAQLWYDEYSNLRGTVGVLAAVAADATPTSETDAAASVSAPPLVLSPDAAGFGWLDYLHADGARVLASYDHPRHAATPAVTQAVHGLGRISYVGTVPNTAFARDLGRWLAPRPATAAWNAAAPEGVVVTSGTNAAGDRVLFVHNWTPTSLDVVAPVAATTVAATPQTPGRTLAAGETLSMTPWSAVVLIESSPADRS</sequence>
<dbReference type="AlphaFoldDB" id="A0A2M9C4Q1"/>
<protein>
    <recommendedName>
        <fullName evidence="3">beta-galactosidase</fullName>
        <ecNumber evidence="3">3.2.1.23</ecNumber>
    </recommendedName>
</protein>
<dbReference type="GO" id="GO:0009341">
    <property type="term" value="C:beta-galactosidase complex"/>
    <property type="evidence" value="ECO:0007669"/>
    <property type="project" value="InterPro"/>
</dbReference>
<organism evidence="10 11">
    <name type="scientific">Compostimonas suwonensis</name>
    <dbReference type="NCBI Taxonomy" id="1048394"/>
    <lineage>
        <taxon>Bacteria</taxon>
        <taxon>Bacillati</taxon>
        <taxon>Actinomycetota</taxon>
        <taxon>Actinomycetes</taxon>
        <taxon>Micrococcales</taxon>
        <taxon>Microbacteriaceae</taxon>
        <taxon>Compostimonas</taxon>
    </lineage>
</organism>
<evidence type="ECO:0000256" key="3">
    <source>
        <dbReference type="ARBA" id="ARBA00012756"/>
    </source>
</evidence>
<feature type="domain" description="Beta-galactosidase trimerisation" evidence="9">
    <location>
        <begin position="410"/>
        <end position="643"/>
    </location>
</feature>
<dbReference type="InterPro" id="IPR017853">
    <property type="entry name" value="GH"/>
</dbReference>
<dbReference type="InterPro" id="IPR029062">
    <property type="entry name" value="Class_I_gatase-like"/>
</dbReference>
<keyword evidence="7" id="KW-0326">Glycosidase</keyword>
<evidence type="ECO:0000313" key="10">
    <source>
        <dbReference type="EMBL" id="PJJ65496.1"/>
    </source>
</evidence>
<comment type="similarity">
    <text evidence="2">Belongs to the glycosyl hydrolase 42 family.</text>
</comment>